<dbReference type="VEuPathDB" id="VectorBase:AMAM018729"/>
<evidence type="ECO:0000313" key="1">
    <source>
        <dbReference type="EnsemblMetazoa" id="AMAM018729-PA"/>
    </source>
</evidence>
<keyword evidence="2" id="KW-1185">Reference proteome</keyword>
<accession>A0A182T390</accession>
<dbReference type="Proteomes" id="UP000075901">
    <property type="component" value="Unassembled WGS sequence"/>
</dbReference>
<evidence type="ECO:0000313" key="2">
    <source>
        <dbReference type="Proteomes" id="UP000075901"/>
    </source>
</evidence>
<reference evidence="1" key="2">
    <citation type="submission" date="2020-05" db="UniProtKB">
        <authorList>
            <consortium name="EnsemblMetazoa"/>
        </authorList>
    </citation>
    <scope>IDENTIFICATION</scope>
    <source>
        <strain evidence="1">maculatus3</strain>
    </source>
</reference>
<dbReference type="EnsemblMetazoa" id="AMAM018729-RA">
    <property type="protein sequence ID" value="AMAM018729-PA"/>
    <property type="gene ID" value="AMAM018729"/>
</dbReference>
<organism evidence="1 2">
    <name type="scientific">Anopheles maculatus</name>
    <dbReference type="NCBI Taxonomy" id="74869"/>
    <lineage>
        <taxon>Eukaryota</taxon>
        <taxon>Metazoa</taxon>
        <taxon>Ecdysozoa</taxon>
        <taxon>Arthropoda</taxon>
        <taxon>Hexapoda</taxon>
        <taxon>Insecta</taxon>
        <taxon>Pterygota</taxon>
        <taxon>Neoptera</taxon>
        <taxon>Endopterygota</taxon>
        <taxon>Diptera</taxon>
        <taxon>Nematocera</taxon>
        <taxon>Culicoidea</taxon>
        <taxon>Culicidae</taxon>
        <taxon>Anophelinae</taxon>
        <taxon>Anopheles</taxon>
        <taxon>Anopheles maculatus group</taxon>
    </lineage>
</organism>
<dbReference type="AlphaFoldDB" id="A0A182T390"/>
<name>A0A182T390_9DIPT</name>
<protein>
    <submittedName>
        <fullName evidence="1">Uncharacterized protein</fullName>
    </submittedName>
</protein>
<reference evidence="2" key="1">
    <citation type="submission" date="2013-09" db="EMBL/GenBank/DDBJ databases">
        <title>The Genome Sequence of Anopheles maculatus species B.</title>
        <authorList>
            <consortium name="The Broad Institute Genomics Platform"/>
            <person name="Neafsey D.E."/>
            <person name="Besansky N."/>
            <person name="Howell P."/>
            <person name="Walton C."/>
            <person name="Young S.K."/>
            <person name="Zeng Q."/>
            <person name="Gargeya S."/>
            <person name="Fitzgerald M."/>
            <person name="Haas B."/>
            <person name="Abouelleil A."/>
            <person name="Allen A.W."/>
            <person name="Alvarado L."/>
            <person name="Arachchi H.M."/>
            <person name="Berlin A.M."/>
            <person name="Chapman S.B."/>
            <person name="Gainer-Dewar J."/>
            <person name="Goldberg J."/>
            <person name="Griggs A."/>
            <person name="Gujja S."/>
            <person name="Hansen M."/>
            <person name="Howarth C."/>
            <person name="Imamovic A."/>
            <person name="Ireland A."/>
            <person name="Larimer J."/>
            <person name="McCowan C."/>
            <person name="Murphy C."/>
            <person name="Pearson M."/>
            <person name="Poon T.W."/>
            <person name="Priest M."/>
            <person name="Roberts A."/>
            <person name="Saif S."/>
            <person name="Shea T."/>
            <person name="Sisk P."/>
            <person name="Sykes S."/>
            <person name="Wortman J."/>
            <person name="Nusbaum C."/>
            <person name="Birren B."/>
        </authorList>
    </citation>
    <scope>NUCLEOTIDE SEQUENCE [LARGE SCALE GENOMIC DNA]</scope>
    <source>
        <strain evidence="2">maculatus3</strain>
    </source>
</reference>
<sequence length="316" mass="35381">MEALSDICSGTEDAWDARGTTTAEKVQLIKKAMKIKYGTTVAADDEVDHIAGVTCIDPKTDIKIGDHTIPDWFASFNKTATMPDRVKYYTWWRTDPLHNFSQALVSCADGNKPALEAFKSGEVQYELTEANDLVRMLSYCGIYTDNSTCTGAITEPIDILNRSLGFGSLILAVTELWRATSGLSLLDYNRVNTSWKLSDPQTRSLISVATLGFAIESPNTTNTAWTDSEFDISKALKEQMGLTDDRWKEHWYGGVVPWWFVQAVLLKFEGQLTVKTKEPVSVKLNFDEDWLDEVGYHLKADEAFATDVCPDKHNHV</sequence>
<proteinExistence type="predicted"/>